<evidence type="ECO:0000256" key="1">
    <source>
        <dbReference type="SAM" id="Coils"/>
    </source>
</evidence>
<feature type="compositionally biased region" description="Polar residues" evidence="2">
    <location>
        <begin position="156"/>
        <end position="180"/>
    </location>
</feature>
<dbReference type="InterPro" id="IPR027417">
    <property type="entry name" value="P-loop_NTPase"/>
</dbReference>
<feature type="domain" description="DUF7605" evidence="4">
    <location>
        <begin position="932"/>
        <end position="1095"/>
    </location>
</feature>
<feature type="compositionally biased region" description="Basic and acidic residues" evidence="2">
    <location>
        <begin position="653"/>
        <end position="664"/>
    </location>
</feature>
<dbReference type="RefSeq" id="XP_033395344.1">
    <property type="nucleotide sequence ID" value="XM_033542301.1"/>
</dbReference>
<evidence type="ECO:0000259" key="4">
    <source>
        <dbReference type="Pfam" id="PF24564"/>
    </source>
</evidence>
<feature type="region of interest" description="Disordered" evidence="2">
    <location>
        <begin position="152"/>
        <end position="206"/>
    </location>
</feature>
<feature type="compositionally biased region" description="Polar residues" evidence="2">
    <location>
        <begin position="188"/>
        <end position="206"/>
    </location>
</feature>
<feature type="compositionally biased region" description="Basic residues" evidence="2">
    <location>
        <begin position="613"/>
        <end position="632"/>
    </location>
</feature>
<dbReference type="EMBL" id="ML995492">
    <property type="protein sequence ID" value="KAF2139631.1"/>
    <property type="molecule type" value="Genomic_DNA"/>
</dbReference>
<evidence type="ECO:0008006" key="7">
    <source>
        <dbReference type="Google" id="ProtNLM"/>
    </source>
</evidence>
<feature type="compositionally biased region" description="Acidic residues" evidence="2">
    <location>
        <begin position="1179"/>
        <end position="1201"/>
    </location>
</feature>
<dbReference type="OrthoDB" id="3598281at2759"/>
<dbReference type="Pfam" id="PF00350">
    <property type="entry name" value="Dynamin_N"/>
    <property type="match status" value="1"/>
</dbReference>
<dbReference type="Proteomes" id="UP000799438">
    <property type="component" value="Unassembled WGS sequence"/>
</dbReference>
<evidence type="ECO:0000259" key="3">
    <source>
        <dbReference type="Pfam" id="PF00350"/>
    </source>
</evidence>
<feature type="compositionally biased region" description="Acidic residues" evidence="2">
    <location>
        <begin position="636"/>
        <end position="652"/>
    </location>
</feature>
<name>A0A6A6BAU5_9PEZI</name>
<evidence type="ECO:0000313" key="5">
    <source>
        <dbReference type="EMBL" id="KAF2139631.1"/>
    </source>
</evidence>
<feature type="region of interest" description="Disordered" evidence="2">
    <location>
        <begin position="1269"/>
        <end position="1294"/>
    </location>
</feature>
<evidence type="ECO:0000256" key="2">
    <source>
        <dbReference type="SAM" id="MobiDB-lite"/>
    </source>
</evidence>
<dbReference type="InterPro" id="IPR045063">
    <property type="entry name" value="Dynamin_N"/>
</dbReference>
<dbReference type="PANTHER" id="PTHR36681:SF3">
    <property type="entry name" value="NUCLEAR GTPASE, GERMINAL CENTER-ASSOCIATED, TANDEM DUPLICATE 3"/>
    <property type="match status" value="1"/>
</dbReference>
<proteinExistence type="predicted"/>
<gene>
    <name evidence="5" type="ORF">K452DRAFT_300175</name>
</gene>
<dbReference type="Pfam" id="PF24564">
    <property type="entry name" value="DUF7605"/>
    <property type="match status" value="1"/>
</dbReference>
<feature type="domain" description="Dynamin N-terminal" evidence="3">
    <location>
        <begin position="266"/>
        <end position="500"/>
    </location>
</feature>
<protein>
    <recommendedName>
        <fullName evidence="7">Nuclear GTPase SLIP-GC</fullName>
    </recommendedName>
</protein>
<evidence type="ECO:0000313" key="6">
    <source>
        <dbReference type="Proteomes" id="UP000799438"/>
    </source>
</evidence>
<dbReference type="InterPro" id="IPR056024">
    <property type="entry name" value="DUF7605"/>
</dbReference>
<keyword evidence="6" id="KW-1185">Reference proteome</keyword>
<accession>A0A6A6BAU5</accession>
<reference evidence="5" key="1">
    <citation type="journal article" date="2020" name="Stud. Mycol.">
        <title>101 Dothideomycetes genomes: a test case for predicting lifestyles and emergence of pathogens.</title>
        <authorList>
            <person name="Haridas S."/>
            <person name="Albert R."/>
            <person name="Binder M."/>
            <person name="Bloem J."/>
            <person name="Labutti K."/>
            <person name="Salamov A."/>
            <person name="Andreopoulos B."/>
            <person name="Baker S."/>
            <person name="Barry K."/>
            <person name="Bills G."/>
            <person name="Bluhm B."/>
            <person name="Cannon C."/>
            <person name="Castanera R."/>
            <person name="Culley D."/>
            <person name="Daum C."/>
            <person name="Ezra D."/>
            <person name="Gonzalez J."/>
            <person name="Henrissat B."/>
            <person name="Kuo A."/>
            <person name="Liang C."/>
            <person name="Lipzen A."/>
            <person name="Lutzoni F."/>
            <person name="Magnuson J."/>
            <person name="Mondo S."/>
            <person name="Nolan M."/>
            <person name="Ohm R."/>
            <person name="Pangilinan J."/>
            <person name="Park H.-J."/>
            <person name="Ramirez L."/>
            <person name="Alfaro M."/>
            <person name="Sun H."/>
            <person name="Tritt A."/>
            <person name="Yoshinaga Y."/>
            <person name="Zwiers L.-H."/>
            <person name="Turgeon B."/>
            <person name="Goodwin S."/>
            <person name="Spatafora J."/>
            <person name="Crous P."/>
            <person name="Grigoriev I."/>
        </authorList>
    </citation>
    <scope>NUCLEOTIDE SEQUENCE</scope>
    <source>
        <strain evidence="5">CBS 121167</strain>
    </source>
</reference>
<organism evidence="5 6">
    <name type="scientific">Aplosporella prunicola CBS 121167</name>
    <dbReference type="NCBI Taxonomy" id="1176127"/>
    <lineage>
        <taxon>Eukaryota</taxon>
        <taxon>Fungi</taxon>
        <taxon>Dikarya</taxon>
        <taxon>Ascomycota</taxon>
        <taxon>Pezizomycotina</taxon>
        <taxon>Dothideomycetes</taxon>
        <taxon>Dothideomycetes incertae sedis</taxon>
        <taxon>Botryosphaeriales</taxon>
        <taxon>Aplosporellaceae</taxon>
        <taxon>Aplosporella</taxon>
    </lineage>
</organism>
<dbReference type="SUPFAM" id="SSF52540">
    <property type="entry name" value="P-loop containing nucleoside triphosphate hydrolases"/>
    <property type="match status" value="2"/>
</dbReference>
<dbReference type="GeneID" id="54299798"/>
<dbReference type="Gene3D" id="3.40.50.300">
    <property type="entry name" value="P-loop containing nucleotide triphosphate hydrolases"/>
    <property type="match status" value="1"/>
</dbReference>
<feature type="region of interest" description="Disordered" evidence="2">
    <location>
        <begin position="1174"/>
        <end position="1251"/>
    </location>
</feature>
<feature type="region of interest" description="Disordered" evidence="2">
    <location>
        <begin position="599"/>
        <end position="701"/>
    </location>
</feature>
<feature type="coiled-coil region" evidence="1">
    <location>
        <begin position="553"/>
        <end position="580"/>
    </location>
</feature>
<dbReference type="PANTHER" id="PTHR36681">
    <property type="entry name" value="NUCLEAR GTPASE, GERMINAL CENTER-ASSOCIATED, TANDEM DUPLICATE 3"/>
    <property type="match status" value="1"/>
</dbReference>
<keyword evidence="1" id="KW-0175">Coiled coil</keyword>
<sequence length="1294" mass="144914">MENRTAITAAEYAELRDRAKSVKPNDFLKPTRFWVAVLIHGKDATTVSEQADFLWIKANGKTKVKAVYAEYVKRHSIDVELYLGPDQVQEDSKLMDLNKFDDNTTIFISAPKSPSSSAPESASSATAAAAAEKSVLNPTGTADTQSLASAPKQLPQPLNQSVTPTPIQHHQPPASLNINGTALRESSRASTTLSNEPNAKPSNPYLQKLLSETSPEKLEEGVEKALDIMKDVRKPLDERKDNADAKQWLESLEILSKQFTRNRTVIGVVGNTGAGKSSVINALLDEERLVPTNCMRACTAVVTELSWNDSDRTKYRSDIEFIKPEDWRKELDILFKDLLDQSGNVSKDCSNPDTDAGIAWAKIKSVYPQKTKEMLAEGGPDMLLRDAEVKKVLGTTKHINEDDSKQFYKRLQFFVDSQEKVTGPDGRRKEKIRMEYWPLIKVVKIYTRAEALSTGAVMVDLPGVQDSNAARAAVAAGYMKQCTGLWILAPITRAVDDKAAKTLLGDTFKRQLKLDGTYGNVTFICSKTDEISLQEAVAGLGLGDEMEQSWAELDSMAAQLKDLEGKLDEAKTSKDVYKEVVDECDDEIEAWEDLEEKVEEGKTVFAPNPNFKQSKKRKRDSPAKKPRKKKRRVGDTDDDPIEVEDECTDESDHDSSDKSFKDGDSDSGEQEEQRQPLTEEDVASKLRELKSRKKEARRSRVDIDQKISEIQDEQKDLRKKHSKLRAEISAKCISGRNNYSRHSIQHDFAAGIKELDQENAQDEDEENFDPDTDIRDYAEVARSLPVFCVSSRAYQKLCGRLKRDDPVHGFNDISETEMPQLQAHCKKLTEAGRSAASRRFLNNLSQTLTSLSLWASKEGRGAPMTAGQHRKEVAFLEFKLAELERGLNEAVDKCLSEMISTLTTNIYQKWDNGIRKAIDDALPTADGWGAHRSIGGLLWPTYKAIVRRDGAWTGRAGPRDFNEELMAPVIKSIASNWEKCFQRQLPVQVASFTDKVTKLLKNFHKDVQRRAHDNGVSIARLSGLSQQLQNYEPFLKEQIKVITDQMNDIQREANREFTPAIAAAMRHAYSLCANESGTGSYVRMKSHMHTQVDRERRTMFQVACNTVKAQLTLMCDKVKSELAIRAKGVYQTARRDYATLLGNLGSVDKVEPPEDHELKSKVHEVVEGAEEVFRRLVEGEDNEEAAEKGEEEGENEDEKEDEKDKQNQDEEEHSERLHQETEAGPDAMDVSKSLDTSEAPDTTVGAVAQDRAPLLGDLVAYLDDNKENISETTDKTGSLKQEDVENEDTAFNTI</sequence>
<feature type="compositionally biased region" description="Basic and acidic residues" evidence="2">
    <location>
        <begin position="1202"/>
        <end position="1221"/>
    </location>
</feature>